<organism evidence="2 3">
    <name type="scientific">Candidatus Roizmanbacteria bacterium RIFCSPHIGHO2_01_FULL_39_12b</name>
    <dbReference type="NCBI Taxonomy" id="1802030"/>
    <lineage>
        <taxon>Bacteria</taxon>
        <taxon>Candidatus Roizmaniibacteriota</taxon>
    </lineage>
</organism>
<dbReference type="InterPro" id="IPR024072">
    <property type="entry name" value="DHFR-like_dom_sf"/>
</dbReference>
<evidence type="ECO:0000313" key="2">
    <source>
        <dbReference type="EMBL" id="OGK15410.1"/>
    </source>
</evidence>
<gene>
    <name evidence="2" type="ORF">A2690_05130</name>
</gene>
<comment type="caution">
    <text evidence="2">The sequence shown here is derived from an EMBL/GenBank/DDBJ whole genome shotgun (WGS) entry which is preliminary data.</text>
</comment>
<dbReference type="PANTHER" id="PTHR38011:SF11">
    <property type="entry name" value="2,5-DIAMINO-6-RIBOSYLAMINO-4(3H)-PYRIMIDINONE 5'-PHOSPHATE REDUCTASE"/>
    <property type="match status" value="1"/>
</dbReference>
<dbReference type="Gene3D" id="3.40.430.10">
    <property type="entry name" value="Dihydrofolate Reductase, subunit A"/>
    <property type="match status" value="1"/>
</dbReference>
<dbReference type="InterPro" id="IPR050765">
    <property type="entry name" value="Riboflavin_Biosynth_HTPR"/>
</dbReference>
<evidence type="ECO:0000259" key="1">
    <source>
        <dbReference type="Pfam" id="PF01872"/>
    </source>
</evidence>
<dbReference type="AlphaFoldDB" id="A0A1F7G947"/>
<dbReference type="InterPro" id="IPR002734">
    <property type="entry name" value="RibDG_C"/>
</dbReference>
<dbReference type="Proteomes" id="UP000178372">
    <property type="component" value="Unassembled WGS sequence"/>
</dbReference>
<sequence>MKVFLYAATSADGFIATKNGDSEWVSDIDAFNFESKIKEIGCIVLGRRTFDQYQGEIYPVADITNIVMTTNHSLLSTEENVIYAYSPDDALEKANNNGHNQVLVIGGGTTNGLFYKDNLIDEIFIDIHPLALGNGIKIFENVERADNLELINQKPLGEGQLYLHYKMIK</sequence>
<dbReference type="SUPFAM" id="SSF53597">
    <property type="entry name" value="Dihydrofolate reductase-like"/>
    <property type="match status" value="1"/>
</dbReference>
<feature type="domain" description="Bacterial bifunctional deaminase-reductase C-terminal" evidence="1">
    <location>
        <begin position="2"/>
        <end position="159"/>
    </location>
</feature>
<dbReference type="PANTHER" id="PTHR38011">
    <property type="entry name" value="DIHYDROFOLATE REDUCTASE FAMILY PROTEIN (AFU_ORTHOLOGUE AFUA_8G06820)"/>
    <property type="match status" value="1"/>
</dbReference>
<dbReference type="GO" id="GO:0008703">
    <property type="term" value="F:5-amino-6-(5-phosphoribosylamino)uracil reductase activity"/>
    <property type="evidence" value="ECO:0007669"/>
    <property type="project" value="InterPro"/>
</dbReference>
<evidence type="ECO:0000313" key="3">
    <source>
        <dbReference type="Proteomes" id="UP000178372"/>
    </source>
</evidence>
<dbReference type="EMBL" id="MFZF01000031">
    <property type="protein sequence ID" value="OGK15410.1"/>
    <property type="molecule type" value="Genomic_DNA"/>
</dbReference>
<proteinExistence type="predicted"/>
<reference evidence="2 3" key="1">
    <citation type="journal article" date="2016" name="Nat. Commun.">
        <title>Thousands of microbial genomes shed light on interconnected biogeochemical processes in an aquifer system.</title>
        <authorList>
            <person name="Anantharaman K."/>
            <person name="Brown C.T."/>
            <person name="Hug L.A."/>
            <person name="Sharon I."/>
            <person name="Castelle C.J."/>
            <person name="Probst A.J."/>
            <person name="Thomas B.C."/>
            <person name="Singh A."/>
            <person name="Wilkins M.J."/>
            <person name="Karaoz U."/>
            <person name="Brodie E.L."/>
            <person name="Williams K.H."/>
            <person name="Hubbard S.S."/>
            <person name="Banfield J.F."/>
        </authorList>
    </citation>
    <scope>NUCLEOTIDE SEQUENCE [LARGE SCALE GENOMIC DNA]</scope>
</reference>
<dbReference type="GO" id="GO:0009231">
    <property type="term" value="P:riboflavin biosynthetic process"/>
    <property type="evidence" value="ECO:0007669"/>
    <property type="project" value="InterPro"/>
</dbReference>
<name>A0A1F7G947_9BACT</name>
<protein>
    <recommendedName>
        <fullName evidence="1">Bacterial bifunctional deaminase-reductase C-terminal domain-containing protein</fullName>
    </recommendedName>
</protein>
<accession>A0A1F7G947</accession>
<dbReference type="Pfam" id="PF01872">
    <property type="entry name" value="RibD_C"/>
    <property type="match status" value="1"/>
</dbReference>